<reference evidence="1 2" key="1">
    <citation type="submission" date="2015-01" db="EMBL/GenBank/DDBJ databases">
        <title>Characterization of Swiss Staphylococcus aureus strains involved in food poisoning.</title>
        <authorList>
            <person name="Crovadore J."/>
            <person name="Chablais R."/>
            <person name="Tonacini J."/>
            <person name="Schnyder B."/>
            <person name="Lefort F."/>
        </authorList>
    </citation>
    <scope>NUCLEOTIDE SEQUENCE [LARGE SCALE GENOMIC DNA]</scope>
    <source>
        <strain evidence="1 2">SA-120</strain>
    </source>
</reference>
<evidence type="ECO:0000313" key="2">
    <source>
        <dbReference type="Proteomes" id="UP000032274"/>
    </source>
</evidence>
<organism evidence="1 2">
    <name type="scientific">Staphylococcus aureus</name>
    <dbReference type="NCBI Taxonomy" id="1280"/>
    <lineage>
        <taxon>Bacteria</taxon>
        <taxon>Bacillati</taxon>
        <taxon>Bacillota</taxon>
        <taxon>Bacilli</taxon>
        <taxon>Bacillales</taxon>
        <taxon>Staphylococcaceae</taxon>
        <taxon>Staphylococcus</taxon>
    </lineage>
</organism>
<name>A0AA40ML53_STAAU</name>
<evidence type="ECO:0000313" key="1">
    <source>
        <dbReference type="EMBL" id="KIU01576.1"/>
    </source>
</evidence>
<protein>
    <submittedName>
        <fullName evidence="1">Uncharacterized protein</fullName>
    </submittedName>
</protein>
<dbReference type="AlphaFoldDB" id="A0AA40ML53"/>
<comment type="caution">
    <text evidence="1">The sequence shown here is derived from an EMBL/GenBank/DDBJ whole genome shotgun (WGS) entry which is preliminary data.</text>
</comment>
<accession>A0AA40ML53</accession>
<feature type="non-terminal residue" evidence="1">
    <location>
        <position position="1"/>
    </location>
</feature>
<gene>
    <name evidence="1" type="ORF">QU38_00925</name>
</gene>
<proteinExistence type="predicted"/>
<dbReference type="EMBL" id="JXIG01000202">
    <property type="protein sequence ID" value="KIU01576.1"/>
    <property type="molecule type" value="Genomic_DNA"/>
</dbReference>
<dbReference type="Proteomes" id="UP000032274">
    <property type="component" value="Unassembled WGS sequence"/>
</dbReference>
<sequence length="59" mass="6084">PAAMGPIWLGGIGVDLDGRHRPAGGLRQSLDALFRQRSARMGLAEPRLCEAAAVAADGS</sequence>